<evidence type="ECO:0000256" key="1">
    <source>
        <dbReference type="SAM" id="MobiDB-lite"/>
    </source>
</evidence>
<dbReference type="AlphaFoldDB" id="A0A845ER79"/>
<evidence type="ECO:0000313" key="3">
    <source>
        <dbReference type="Proteomes" id="UP000447833"/>
    </source>
</evidence>
<sequence>MLSQPENGANSKQQDTSERPSLNYAIIGGVVGAGVGLLSNPGTGKKVVESLGKSEAVRNAGKELRRSAQEFITEQAMLTLRQTATGYMSKYEGRLLSPAKKGGGEQQQANDEVAASSSNEEIDEIKEENKQLNERLDRIENMLSSLVDSK</sequence>
<gene>
    <name evidence="2" type="ORF">GLW07_02865</name>
</gene>
<reference evidence="2 3" key="1">
    <citation type="submission" date="2019-11" db="EMBL/GenBank/DDBJ databases">
        <title>Genome sequences of 17 halophilic strains isolated from different environments.</title>
        <authorList>
            <person name="Furrow R.E."/>
        </authorList>
    </citation>
    <scope>NUCLEOTIDE SEQUENCE [LARGE SCALE GENOMIC DNA]</scope>
    <source>
        <strain evidence="2 3">22506_14_FS</strain>
    </source>
</reference>
<feature type="compositionally biased region" description="Polar residues" evidence="1">
    <location>
        <begin position="1"/>
        <end position="14"/>
    </location>
</feature>
<name>A0A845ER79_9BACL</name>
<proteinExistence type="predicted"/>
<accession>A0A845ER79</accession>
<feature type="region of interest" description="Disordered" evidence="1">
    <location>
        <begin position="1"/>
        <end position="21"/>
    </location>
</feature>
<comment type="caution">
    <text evidence="2">The sequence shown here is derived from an EMBL/GenBank/DDBJ whole genome shotgun (WGS) entry which is preliminary data.</text>
</comment>
<organism evidence="2 3">
    <name type="scientific">Guptibacillus hwajinpoensis</name>
    <dbReference type="NCBI Taxonomy" id="208199"/>
    <lineage>
        <taxon>Bacteria</taxon>
        <taxon>Bacillati</taxon>
        <taxon>Bacillota</taxon>
        <taxon>Bacilli</taxon>
        <taxon>Bacillales</taxon>
        <taxon>Guptibacillaceae</taxon>
        <taxon>Guptibacillus</taxon>
    </lineage>
</organism>
<dbReference type="InterPro" id="IPR049646">
    <property type="entry name" value="GvpT/GvpP-like"/>
</dbReference>
<protein>
    <submittedName>
        <fullName evidence="2">Gas vesicle protein GvpP</fullName>
    </submittedName>
</protein>
<dbReference type="EMBL" id="WMEY01000001">
    <property type="protein sequence ID" value="MYL62292.1"/>
    <property type="molecule type" value="Genomic_DNA"/>
</dbReference>
<evidence type="ECO:0000313" key="2">
    <source>
        <dbReference type="EMBL" id="MYL62292.1"/>
    </source>
</evidence>
<dbReference type="NCBIfam" id="NF041669">
    <property type="entry name" value="GvpT"/>
    <property type="match status" value="1"/>
</dbReference>
<feature type="region of interest" description="Disordered" evidence="1">
    <location>
        <begin position="97"/>
        <end position="124"/>
    </location>
</feature>
<dbReference type="Proteomes" id="UP000447833">
    <property type="component" value="Unassembled WGS sequence"/>
</dbReference>